<dbReference type="EMBL" id="CAEZXR010000007">
    <property type="protein sequence ID" value="CAB4686210.1"/>
    <property type="molecule type" value="Genomic_DNA"/>
</dbReference>
<organism evidence="1">
    <name type="scientific">freshwater metagenome</name>
    <dbReference type="NCBI Taxonomy" id="449393"/>
    <lineage>
        <taxon>unclassified sequences</taxon>
        <taxon>metagenomes</taxon>
        <taxon>ecological metagenomes</taxon>
    </lineage>
</organism>
<accession>A0A6J6NHR4</accession>
<name>A0A6J6NHR4_9ZZZZ</name>
<proteinExistence type="predicted"/>
<gene>
    <name evidence="1" type="ORF">UFOPK2579_00132</name>
</gene>
<sequence>MRRILATTASLICLLALAACGDEDTPASGSSDPVTIEVTFSDGTVTPQGERVEVETGQDVELQITADEPGEIHVHSTPEQELEYAAGESTLTIANLDAPGVVDVESHTLDQVIVQLEVS</sequence>
<reference evidence="1" key="1">
    <citation type="submission" date="2020-05" db="EMBL/GenBank/DDBJ databases">
        <authorList>
            <person name="Chiriac C."/>
            <person name="Salcher M."/>
            <person name="Ghai R."/>
            <person name="Kavagutti S V."/>
        </authorList>
    </citation>
    <scope>NUCLEOTIDE SEQUENCE</scope>
</reference>
<dbReference type="SUPFAM" id="SSF49503">
    <property type="entry name" value="Cupredoxins"/>
    <property type="match status" value="1"/>
</dbReference>
<dbReference type="PROSITE" id="PS51257">
    <property type="entry name" value="PROKAR_LIPOPROTEIN"/>
    <property type="match status" value="1"/>
</dbReference>
<evidence type="ECO:0000313" key="1">
    <source>
        <dbReference type="EMBL" id="CAB4686210.1"/>
    </source>
</evidence>
<protein>
    <submittedName>
        <fullName evidence="1">Unannotated protein</fullName>
    </submittedName>
</protein>
<dbReference type="AlphaFoldDB" id="A0A6J6NHR4"/>
<dbReference type="InterPro" id="IPR008972">
    <property type="entry name" value="Cupredoxin"/>
</dbReference>